<dbReference type="SUPFAM" id="SSF117892">
    <property type="entry name" value="Band 7/SPFH domain"/>
    <property type="match status" value="1"/>
</dbReference>
<dbReference type="AlphaFoldDB" id="A9WHJ0"/>
<evidence type="ECO:0000313" key="2">
    <source>
        <dbReference type="EMBL" id="ABY36316.1"/>
    </source>
</evidence>
<dbReference type="InterPro" id="IPR001107">
    <property type="entry name" value="Band_7"/>
</dbReference>
<dbReference type="InParanoid" id="A9WHJ0"/>
<keyword evidence="3" id="KW-1185">Reference proteome</keyword>
<dbReference type="RefSeq" id="WP_012258969.1">
    <property type="nucleotide sequence ID" value="NC_010175.1"/>
</dbReference>
<dbReference type="KEGG" id="cau:Caur_3117"/>
<dbReference type="eggNOG" id="COG0330">
    <property type="taxonomic scope" value="Bacteria"/>
</dbReference>
<dbReference type="HOGENOM" id="CLU_857749_0_0_0"/>
<accession>A9WHJ0</accession>
<dbReference type="InterPro" id="IPR036013">
    <property type="entry name" value="Band_7/SPFH_dom_sf"/>
</dbReference>
<reference evidence="3" key="1">
    <citation type="journal article" date="2011" name="BMC Genomics">
        <title>Complete genome sequence of the filamentous anoxygenic phototrophic bacterium Chloroflexus aurantiacus.</title>
        <authorList>
            <person name="Tang K.H."/>
            <person name="Barry K."/>
            <person name="Chertkov O."/>
            <person name="Dalin E."/>
            <person name="Han C.S."/>
            <person name="Hauser L.J."/>
            <person name="Honchak B.M."/>
            <person name="Karbach L.E."/>
            <person name="Land M.L."/>
            <person name="Lapidus A."/>
            <person name="Larimer F.W."/>
            <person name="Mikhailova N."/>
            <person name="Pitluck S."/>
            <person name="Pierson B.K."/>
            <person name="Blankenship R.E."/>
        </authorList>
    </citation>
    <scope>NUCLEOTIDE SEQUENCE [LARGE SCALE GENOMIC DNA]</scope>
    <source>
        <strain evidence="3">ATCC 29366 / DSM 635 / J-10-fl</strain>
    </source>
</reference>
<sequence length="330" mass="36872">MALPLGIVLGLLAWFIVRYIAFSFYTVDQNERAVKTIFGRAERLPGPPVEDPFAEYMRPEERERYRYPQLRVIPPGGPYFKWPWERIYKVSIATQTINMALDLEDPRANHGGTMLEAVTKDQLNVGLRGQIRYRVSERHLYAYLFGVKNPVVHVMGYFISILRERIANFAAPATDTGQLSMAAGDGADVSGVSINDLRKNLRDLNELMDRECLSSAARYGIILDASLITEIDAPPEVEAAMAAINTAHNQVSSDISLAQAAADQKIVQSKRAVEIETLKAQAEVEPLLALAEQLRALKSNGGPEVLQAYLRNVRLGLYQQAERVIMEVEQ</sequence>
<name>A9WHJ0_CHLAA</name>
<gene>
    <name evidence="2" type="ordered locus">Caur_3117</name>
</gene>
<organism evidence="2 3">
    <name type="scientific">Chloroflexus aurantiacus (strain ATCC 29366 / DSM 635 / J-10-fl)</name>
    <dbReference type="NCBI Taxonomy" id="324602"/>
    <lineage>
        <taxon>Bacteria</taxon>
        <taxon>Bacillati</taxon>
        <taxon>Chloroflexota</taxon>
        <taxon>Chloroflexia</taxon>
        <taxon>Chloroflexales</taxon>
        <taxon>Chloroflexineae</taxon>
        <taxon>Chloroflexaceae</taxon>
        <taxon>Chloroflexus</taxon>
    </lineage>
</organism>
<dbReference type="PATRIC" id="fig|324602.8.peg.3521"/>
<dbReference type="Gene3D" id="3.30.479.30">
    <property type="entry name" value="Band 7 domain"/>
    <property type="match status" value="1"/>
</dbReference>
<dbReference type="SMART" id="SM00244">
    <property type="entry name" value="PHB"/>
    <property type="match status" value="1"/>
</dbReference>
<dbReference type="Pfam" id="PF01145">
    <property type="entry name" value="Band_7"/>
    <property type="match status" value="1"/>
</dbReference>
<dbReference type="STRING" id="324602.Caur_3117"/>
<dbReference type="PANTHER" id="PTHR43327:SF47">
    <property type="entry name" value="BAND 7 PROTEIN"/>
    <property type="match status" value="1"/>
</dbReference>
<evidence type="ECO:0000259" key="1">
    <source>
        <dbReference type="SMART" id="SM00244"/>
    </source>
</evidence>
<dbReference type="PANTHER" id="PTHR43327">
    <property type="entry name" value="STOMATIN-LIKE PROTEIN 2, MITOCHONDRIAL"/>
    <property type="match status" value="1"/>
</dbReference>
<evidence type="ECO:0000313" key="3">
    <source>
        <dbReference type="Proteomes" id="UP000002008"/>
    </source>
</evidence>
<proteinExistence type="predicted"/>
<dbReference type="EMBL" id="CP000909">
    <property type="protein sequence ID" value="ABY36316.1"/>
    <property type="molecule type" value="Genomic_DNA"/>
</dbReference>
<dbReference type="EnsemblBacteria" id="ABY36316">
    <property type="protein sequence ID" value="ABY36316"/>
    <property type="gene ID" value="Caur_3117"/>
</dbReference>
<dbReference type="Proteomes" id="UP000002008">
    <property type="component" value="Chromosome"/>
</dbReference>
<protein>
    <submittedName>
        <fullName evidence="2">Band 7 protein</fullName>
    </submittedName>
</protein>
<feature type="domain" description="Band 7" evidence="1">
    <location>
        <begin position="22"/>
        <end position="245"/>
    </location>
</feature>
<dbReference type="InterPro" id="IPR050710">
    <property type="entry name" value="Band7/mec-2_domain"/>
</dbReference>